<keyword evidence="5" id="KW-0687">Ribonucleoprotein</keyword>
<reference evidence="9 10" key="1">
    <citation type="submission" date="2024-03" db="EMBL/GenBank/DDBJ databases">
        <authorList>
            <person name="Martinez-Hernandez J."/>
        </authorList>
    </citation>
    <scope>NUCLEOTIDE SEQUENCE [LARGE SCALE GENOMIC DNA]</scope>
</reference>
<dbReference type="InterPro" id="IPR003100">
    <property type="entry name" value="PAZ_dom"/>
</dbReference>
<organism evidence="9 10">
    <name type="scientific">Lupinus luteus</name>
    <name type="common">European yellow lupine</name>
    <dbReference type="NCBI Taxonomy" id="3873"/>
    <lineage>
        <taxon>Eukaryota</taxon>
        <taxon>Viridiplantae</taxon>
        <taxon>Streptophyta</taxon>
        <taxon>Embryophyta</taxon>
        <taxon>Tracheophyta</taxon>
        <taxon>Spermatophyta</taxon>
        <taxon>Magnoliopsida</taxon>
        <taxon>eudicotyledons</taxon>
        <taxon>Gunneridae</taxon>
        <taxon>Pentapetalae</taxon>
        <taxon>rosids</taxon>
        <taxon>fabids</taxon>
        <taxon>Fabales</taxon>
        <taxon>Fabaceae</taxon>
        <taxon>Papilionoideae</taxon>
        <taxon>50 kb inversion clade</taxon>
        <taxon>genistoids sensu lato</taxon>
        <taxon>core genistoids</taxon>
        <taxon>Genisteae</taxon>
        <taxon>Lupinus</taxon>
    </lineage>
</organism>
<dbReference type="CDD" id="cd04657">
    <property type="entry name" value="Piwi_ago-like"/>
    <property type="match status" value="1"/>
</dbReference>
<gene>
    <name evidence="9" type="ORF">LLUT_LOCUS35060</name>
</gene>
<evidence type="ECO:0000256" key="1">
    <source>
        <dbReference type="ARBA" id="ARBA00008201"/>
    </source>
</evidence>
<evidence type="ECO:0000313" key="10">
    <source>
        <dbReference type="Proteomes" id="UP001497480"/>
    </source>
</evidence>
<keyword evidence="3" id="KW-0810">Translation regulation</keyword>
<evidence type="ECO:0000256" key="2">
    <source>
        <dbReference type="ARBA" id="ARBA00022491"/>
    </source>
</evidence>
<dbReference type="SMART" id="SM01163">
    <property type="entry name" value="DUF1785"/>
    <property type="match status" value="1"/>
</dbReference>
<proteinExistence type="inferred from homology"/>
<evidence type="ECO:0000259" key="8">
    <source>
        <dbReference type="PROSITE" id="PS50822"/>
    </source>
</evidence>
<dbReference type="Gene3D" id="2.170.260.10">
    <property type="entry name" value="paz domain"/>
    <property type="match status" value="1"/>
</dbReference>
<feature type="compositionally biased region" description="Polar residues" evidence="6">
    <location>
        <begin position="70"/>
        <end position="83"/>
    </location>
</feature>
<dbReference type="InterPro" id="IPR036085">
    <property type="entry name" value="PAZ_dom_sf"/>
</dbReference>
<dbReference type="Pfam" id="PF16488">
    <property type="entry name" value="ArgoL2"/>
    <property type="match status" value="1"/>
</dbReference>
<dbReference type="SMART" id="SM00950">
    <property type="entry name" value="Piwi"/>
    <property type="match status" value="1"/>
</dbReference>
<evidence type="ECO:0000313" key="9">
    <source>
        <dbReference type="EMBL" id="CAL0334000.1"/>
    </source>
</evidence>
<dbReference type="AlphaFoldDB" id="A0AAV1YM26"/>
<feature type="region of interest" description="Disordered" evidence="6">
    <location>
        <begin position="117"/>
        <end position="138"/>
    </location>
</feature>
<dbReference type="Proteomes" id="UP001497480">
    <property type="component" value="Unassembled WGS sequence"/>
</dbReference>
<keyword evidence="4" id="KW-0943">RNA-mediated gene silencing</keyword>
<accession>A0AAV1YM26</accession>
<dbReference type="FunFam" id="3.40.50.2300:FF:000110">
    <property type="entry name" value="Argonaute 10"/>
    <property type="match status" value="1"/>
</dbReference>
<dbReference type="Gene3D" id="3.40.50.2300">
    <property type="match status" value="1"/>
</dbReference>
<dbReference type="InterPro" id="IPR045246">
    <property type="entry name" value="Piwi_ago-like"/>
</dbReference>
<protein>
    <submittedName>
        <fullName evidence="9">Uncharacterized protein</fullName>
    </submittedName>
</protein>
<feature type="region of interest" description="Disordered" evidence="6">
    <location>
        <begin position="1"/>
        <end position="83"/>
    </location>
</feature>
<dbReference type="GO" id="GO:0003723">
    <property type="term" value="F:RNA binding"/>
    <property type="evidence" value="ECO:0007669"/>
    <property type="project" value="InterPro"/>
</dbReference>
<dbReference type="GO" id="GO:0006417">
    <property type="term" value="P:regulation of translation"/>
    <property type="evidence" value="ECO:0007669"/>
    <property type="project" value="UniProtKB-KW"/>
</dbReference>
<dbReference type="FunFam" id="3.30.420.10:FF:000013">
    <property type="entry name" value="protein argonaute 10-like"/>
    <property type="match status" value="1"/>
</dbReference>
<dbReference type="SMART" id="SM00949">
    <property type="entry name" value="PAZ"/>
    <property type="match status" value="1"/>
</dbReference>
<dbReference type="EMBL" id="CAXHTB010000025">
    <property type="protein sequence ID" value="CAL0334000.1"/>
    <property type="molecule type" value="Genomic_DNA"/>
</dbReference>
<dbReference type="Pfam" id="PF02171">
    <property type="entry name" value="Piwi"/>
    <property type="match status" value="1"/>
</dbReference>
<dbReference type="PROSITE" id="PS50822">
    <property type="entry name" value="PIWI"/>
    <property type="match status" value="1"/>
</dbReference>
<dbReference type="PANTHER" id="PTHR22891">
    <property type="entry name" value="EUKARYOTIC TRANSLATION INITIATION FACTOR 2C"/>
    <property type="match status" value="1"/>
</dbReference>
<dbReference type="PROSITE" id="PS50821">
    <property type="entry name" value="PAZ"/>
    <property type="match status" value="1"/>
</dbReference>
<dbReference type="InterPro" id="IPR036397">
    <property type="entry name" value="RNaseH_sf"/>
</dbReference>
<dbReference type="Pfam" id="PF16487">
    <property type="entry name" value="ArgoMid"/>
    <property type="match status" value="1"/>
</dbReference>
<dbReference type="InterPro" id="IPR032472">
    <property type="entry name" value="ArgoL2"/>
</dbReference>
<keyword evidence="2" id="KW-0678">Repressor</keyword>
<dbReference type="Gene3D" id="3.30.420.10">
    <property type="entry name" value="Ribonuclease H-like superfamily/Ribonuclease H"/>
    <property type="match status" value="1"/>
</dbReference>
<dbReference type="GO" id="GO:0031047">
    <property type="term" value="P:regulatory ncRNA-mediated gene silencing"/>
    <property type="evidence" value="ECO:0007669"/>
    <property type="project" value="UniProtKB-KW"/>
</dbReference>
<dbReference type="SUPFAM" id="SSF53098">
    <property type="entry name" value="Ribonuclease H-like"/>
    <property type="match status" value="1"/>
</dbReference>
<dbReference type="GO" id="GO:1990904">
    <property type="term" value="C:ribonucleoprotein complex"/>
    <property type="evidence" value="ECO:0007669"/>
    <property type="project" value="UniProtKB-KW"/>
</dbReference>
<evidence type="ECO:0000259" key="7">
    <source>
        <dbReference type="PROSITE" id="PS50821"/>
    </source>
</evidence>
<feature type="domain" description="Piwi" evidence="8">
    <location>
        <begin position="645"/>
        <end position="962"/>
    </location>
</feature>
<dbReference type="Pfam" id="PF08699">
    <property type="entry name" value="ArgoL1"/>
    <property type="match status" value="1"/>
</dbReference>
<sequence length="1000" mass="111070">MSRRGGSYQPDQRRDRPSPSQPTPSEVAGRGRGRGRGSSGQGRGATHAPPPVTGSPSQSPVFGSQPPVIGSSSHANVAPASSSVTLPPAASVEVAPPPPTASTSVEALTSEVTERLTLNAPAPAPAPSSSKAIRFPNRPNYGTLGKKIRIRANHFLVQVADRDLHHYDVAINPEVTSKKVNRDIIKQLVETYQETHLGKLTPAYDGRKNLYTGGALPFTSRDFVVKLVDQDNQASSEGSASKKREREFKVTIRFASKPDLHHLQQFLRRQQLDSPQETIQALDVVLRATPSMKYNVVGSSFFSPDLGISGLPGSGIGPLGSGTEYWRGYYQSLRPTQMGLSLNVDVSARAFYEPILVSDFLVKHFKFNFSRPLSNQDRIKVKKALRGVKVELIGIGASRSYKVSGVSKEPLRELTFTLDDKKTKKTVVQYFYEKYDVQLKYTNLPAVQAGSDTKPAYLPMELCQIAAGQRYTKRLNEDQVTALLRATCQRPHERENYIKQIVRKNNFNTDKLVHDFGIQINEELATVEARVLPPPRLLYHKTGKESSVDPWMGQWNMINKKMIDGGKVLHWACVNFSTRVNRDLPSTFCFELVNMCTSKGMVFAREPLVPIISAQPSQIEKALVDVHKQSVSKLASMKQEGKLKLLIIILPDVKGSYGTIKRICETELGIVSQCCQPRQASKLSKQYLENVSLKINVKVGGRNTVLNDAIQRKIPHVSDLPTLVLGADVTHPQPGEDSSPSIAAVVGSMDWPWVTTYRGIVSAQSHREEIIEDLYKSYQDPKRGLVHGGMIRELLRAFYQTARVKPARIIFYRDGVSEGQFSQVLLHEMDAIRKACVSLEEGYLPPVTFVVVQKRHHTRFFPVDRSQTDKSGNIMPGTVVDTSICHPREHDFYLNSHAGIQGTSRPTHYHVLYDENNFTADELQSFTNNLCYTYARCTRSVSIVPPAYYAHLTAFRARYYIEGESSDIGSTSGGSGSRATNVMVTMPSVMDSVKEVMFFC</sequence>
<evidence type="ECO:0000256" key="5">
    <source>
        <dbReference type="ARBA" id="ARBA00023274"/>
    </source>
</evidence>
<comment type="caution">
    <text evidence="9">The sequence shown here is derived from an EMBL/GenBank/DDBJ whole genome shotgun (WGS) entry which is preliminary data.</text>
</comment>
<dbReference type="InterPro" id="IPR032474">
    <property type="entry name" value="Argonaute_N"/>
</dbReference>
<name>A0AAV1YM26_LUPLU</name>
<dbReference type="GO" id="GO:0051607">
    <property type="term" value="P:defense response to virus"/>
    <property type="evidence" value="ECO:0007669"/>
    <property type="project" value="UniProtKB-ARBA"/>
</dbReference>
<dbReference type="CDD" id="cd02846">
    <property type="entry name" value="PAZ_argonaute_like"/>
    <property type="match status" value="1"/>
</dbReference>
<dbReference type="InterPro" id="IPR003165">
    <property type="entry name" value="Piwi"/>
</dbReference>
<comment type="similarity">
    <text evidence="1">Belongs to the argonaute family. Ago subfamily.</text>
</comment>
<dbReference type="InterPro" id="IPR012337">
    <property type="entry name" value="RNaseH-like_sf"/>
</dbReference>
<evidence type="ECO:0000256" key="4">
    <source>
        <dbReference type="ARBA" id="ARBA00023158"/>
    </source>
</evidence>
<evidence type="ECO:0000256" key="6">
    <source>
        <dbReference type="SAM" id="MobiDB-lite"/>
    </source>
</evidence>
<evidence type="ECO:0000256" key="3">
    <source>
        <dbReference type="ARBA" id="ARBA00022845"/>
    </source>
</evidence>
<dbReference type="Pfam" id="PF02170">
    <property type="entry name" value="PAZ"/>
    <property type="match status" value="1"/>
</dbReference>
<dbReference type="Pfam" id="PF16486">
    <property type="entry name" value="ArgoN"/>
    <property type="match status" value="1"/>
</dbReference>
<feature type="domain" description="PAZ" evidence="7">
    <location>
        <begin position="356"/>
        <end position="467"/>
    </location>
</feature>
<dbReference type="InterPro" id="IPR014811">
    <property type="entry name" value="ArgoL1"/>
</dbReference>
<dbReference type="SUPFAM" id="SSF101690">
    <property type="entry name" value="PAZ domain"/>
    <property type="match status" value="1"/>
</dbReference>
<keyword evidence="10" id="KW-1185">Reference proteome</keyword>
<dbReference type="InterPro" id="IPR032473">
    <property type="entry name" value="Argonaute_Mid_dom"/>
</dbReference>